<dbReference type="Proteomes" id="UP000577724">
    <property type="component" value="Unassembled WGS sequence"/>
</dbReference>
<comment type="caution">
    <text evidence="2">The sequence shown here is derived from an EMBL/GenBank/DDBJ whole genome shotgun (WGS) entry which is preliminary data.</text>
</comment>
<evidence type="ECO:0000256" key="1">
    <source>
        <dbReference type="SAM" id="MobiDB-lite"/>
    </source>
</evidence>
<sequence>MRKLNYIIGTVTLMSVVMMGCNESPKPESIQEPAPSSTSQLSILTNQKASAQEEQQALEMSLEYKKAEFAVDNTKGEELLTVEKVLAKKEILKPFLTERNLERNSMGLPFQVADKEDASLHAEDIKAKMKESKNDWMLVEYTLNLVFTNYDGVETKTIPLEGEITFLQEQGEWRIQDDTYNMKAFLDIVNKSSSQ</sequence>
<dbReference type="GeneID" id="97131762"/>
<evidence type="ECO:0000313" key="2">
    <source>
        <dbReference type="EMBL" id="NUU55126.1"/>
    </source>
</evidence>
<dbReference type="RefSeq" id="WP_175381983.1">
    <property type="nucleotide sequence ID" value="NZ_CBCRYD010000001.1"/>
</dbReference>
<protein>
    <recommendedName>
        <fullName evidence="4">DUF4829 domain-containing protein</fullName>
    </recommendedName>
</protein>
<evidence type="ECO:0008006" key="4">
    <source>
        <dbReference type="Google" id="ProtNLM"/>
    </source>
</evidence>
<gene>
    <name evidence="2" type="ORF">HP548_13660</name>
</gene>
<organism evidence="2 3">
    <name type="scientific">Paenibacillus taichungensis</name>
    <dbReference type="NCBI Taxonomy" id="484184"/>
    <lineage>
        <taxon>Bacteria</taxon>
        <taxon>Bacillati</taxon>
        <taxon>Bacillota</taxon>
        <taxon>Bacilli</taxon>
        <taxon>Bacillales</taxon>
        <taxon>Paenibacillaceae</taxon>
        <taxon>Paenibacillus</taxon>
    </lineage>
</organism>
<reference evidence="2 3" key="1">
    <citation type="submission" date="2020-05" db="EMBL/GenBank/DDBJ databases">
        <title>Genome Sequencing of Type Strains.</title>
        <authorList>
            <person name="Lemaire J.F."/>
            <person name="Inderbitzin P."/>
            <person name="Gregorio O.A."/>
            <person name="Collins S.B."/>
            <person name="Wespe N."/>
            <person name="Knight-Connoni V."/>
        </authorList>
    </citation>
    <scope>NUCLEOTIDE SEQUENCE [LARGE SCALE GENOMIC DNA]</scope>
    <source>
        <strain evidence="2 3">DSM 19942</strain>
    </source>
</reference>
<dbReference type="PROSITE" id="PS51257">
    <property type="entry name" value="PROKAR_LIPOPROTEIN"/>
    <property type="match status" value="1"/>
</dbReference>
<feature type="compositionally biased region" description="Polar residues" evidence="1">
    <location>
        <begin position="34"/>
        <end position="52"/>
    </location>
</feature>
<proteinExistence type="predicted"/>
<dbReference type="EMBL" id="JABMCC010000108">
    <property type="protein sequence ID" value="NUU55126.1"/>
    <property type="molecule type" value="Genomic_DNA"/>
</dbReference>
<accession>A0ABX2MM63</accession>
<evidence type="ECO:0000313" key="3">
    <source>
        <dbReference type="Proteomes" id="UP000577724"/>
    </source>
</evidence>
<feature type="region of interest" description="Disordered" evidence="1">
    <location>
        <begin position="24"/>
        <end position="52"/>
    </location>
</feature>
<name>A0ABX2MM63_9BACL</name>
<keyword evidence="3" id="KW-1185">Reference proteome</keyword>